<name>A0A2H0BYC2_9BACT</name>
<proteinExistence type="predicted"/>
<organism evidence="1 2">
    <name type="scientific">Candidatus Roizmanbacteria bacterium CG22_combo_CG10-13_8_21_14_all_35_9</name>
    <dbReference type="NCBI Taxonomy" id="1974861"/>
    <lineage>
        <taxon>Bacteria</taxon>
        <taxon>Candidatus Roizmaniibacteriota</taxon>
    </lineage>
</organism>
<dbReference type="AlphaFoldDB" id="A0A2H0BYC2"/>
<evidence type="ECO:0000313" key="1">
    <source>
        <dbReference type="EMBL" id="PIP62614.1"/>
    </source>
</evidence>
<dbReference type="EMBL" id="PCTB01000057">
    <property type="protein sequence ID" value="PIP62614.1"/>
    <property type="molecule type" value="Genomic_DNA"/>
</dbReference>
<gene>
    <name evidence="1" type="ORF">COW98_03065</name>
</gene>
<dbReference type="Proteomes" id="UP000231021">
    <property type="component" value="Unassembled WGS sequence"/>
</dbReference>
<reference evidence="1 2" key="1">
    <citation type="submission" date="2017-09" db="EMBL/GenBank/DDBJ databases">
        <title>Depth-based differentiation of microbial function through sediment-hosted aquifers and enrichment of novel symbionts in the deep terrestrial subsurface.</title>
        <authorList>
            <person name="Probst A.J."/>
            <person name="Ladd B."/>
            <person name="Jarett J.K."/>
            <person name="Geller-Mcgrath D.E."/>
            <person name="Sieber C.M."/>
            <person name="Emerson J.B."/>
            <person name="Anantharaman K."/>
            <person name="Thomas B.C."/>
            <person name="Malmstrom R."/>
            <person name="Stieglmeier M."/>
            <person name="Klingl A."/>
            <person name="Woyke T."/>
            <person name="Ryan C.M."/>
            <person name="Banfield J.F."/>
        </authorList>
    </citation>
    <scope>NUCLEOTIDE SEQUENCE [LARGE SCALE GENOMIC DNA]</scope>
    <source>
        <strain evidence="1">CG22_combo_CG10-13_8_21_14_all_35_9</strain>
    </source>
</reference>
<evidence type="ECO:0000313" key="2">
    <source>
        <dbReference type="Proteomes" id="UP000231021"/>
    </source>
</evidence>
<sequence>MTEAKIKLTQHCVCWALTLPGSDRVPFVSADLRDEEHPCREVLFNRSIPAYQIGAIVRAISDVACQLQIEGGVCPRGFKKEMPKEYRLKTPKIRTIVK</sequence>
<protein>
    <submittedName>
        <fullName evidence="1">Uncharacterized protein</fullName>
    </submittedName>
</protein>
<accession>A0A2H0BYC2</accession>
<comment type="caution">
    <text evidence="1">The sequence shown here is derived from an EMBL/GenBank/DDBJ whole genome shotgun (WGS) entry which is preliminary data.</text>
</comment>